<protein>
    <submittedName>
        <fullName evidence="1">Uncharacterized protein</fullName>
    </submittedName>
</protein>
<dbReference type="EMBL" id="LWCS01000003">
    <property type="protein sequence ID" value="OAN41558.1"/>
    <property type="molecule type" value="Genomic_DNA"/>
</dbReference>
<sequence>MTYEFNALLRRLVGYHLQSIHLAGGYMQFTFSSLSLRDNPVLTFEVMPVVETPAGPVVNGQWGYADAIRALIGHHVTDTEESAGEGLRVEFAETALNLQPAAEELLGPVIAVLSDFADGGARTWEPGGPAFEYLAAYGPDRQRVAGDRRPT</sequence>
<accession>A0A178M1E7</accession>
<dbReference type="OrthoDB" id="3428371at2"/>
<evidence type="ECO:0000313" key="2">
    <source>
        <dbReference type="Proteomes" id="UP000078396"/>
    </source>
</evidence>
<comment type="caution">
    <text evidence="1">The sequence shown here is derived from an EMBL/GenBank/DDBJ whole genome shotgun (WGS) entry which is preliminary data.</text>
</comment>
<dbReference type="Proteomes" id="UP000078396">
    <property type="component" value="Unassembled WGS sequence"/>
</dbReference>
<gene>
    <name evidence="1" type="ORF">A4X20_13240</name>
</gene>
<name>A0A178M1E7_MYCIR</name>
<evidence type="ECO:0000313" key="1">
    <source>
        <dbReference type="EMBL" id="OAN41558.1"/>
    </source>
</evidence>
<dbReference type="RefSeq" id="WP_064280384.1">
    <property type="nucleotide sequence ID" value="NZ_LWCS01000003.1"/>
</dbReference>
<proteinExistence type="predicted"/>
<organism evidence="1 2">
    <name type="scientific">Mycolicibacterium iranicum</name>
    <name type="common">Mycobacterium iranicum</name>
    <dbReference type="NCBI Taxonomy" id="912594"/>
    <lineage>
        <taxon>Bacteria</taxon>
        <taxon>Bacillati</taxon>
        <taxon>Actinomycetota</taxon>
        <taxon>Actinomycetes</taxon>
        <taxon>Mycobacteriales</taxon>
        <taxon>Mycobacteriaceae</taxon>
        <taxon>Mycolicibacterium</taxon>
    </lineage>
</organism>
<dbReference type="AlphaFoldDB" id="A0A178M1E7"/>
<reference evidence="1 2" key="1">
    <citation type="submission" date="2016-04" db="EMBL/GenBank/DDBJ databases">
        <title>Draft Genome Sequences of Staphylococcus capitis Strain H36, S. capitis Strain H65, S. cohnii Strain H62, S. hominis Strain H69, Mycobacterium iranicum Strain H39, Plantibacter sp. Strain H53, Pseudomonas oryzihabitans Strain H72, and Microbacterium sp. Strain H83, isolated from residential settings.</title>
        <authorList>
            <person name="Lymperopoulou D."/>
            <person name="Adams R.I."/>
            <person name="Lindow S."/>
            <person name="Coil D.A."/>
            <person name="Jospin G."/>
            <person name="Eisen J.A."/>
        </authorList>
    </citation>
    <scope>NUCLEOTIDE SEQUENCE [LARGE SCALE GENOMIC DNA]</scope>
    <source>
        <strain evidence="1 2">H39</strain>
    </source>
</reference>